<feature type="compositionally biased region" description="Basic and acidic residues" evidence="4">
    <location>
        <begin position="329"/>
        <end position="339"/>
    </location>
</feature>
<evidence type="ECO:0000256" key="2">
    <source>
        <dbReference type="ARBA" id="ARBA00022723"/>
    </source>
</evidence>
<dbReference type="PANTHER" id="PTHR24305">
    <property type="entry name" value="CYTOCHROME P450"/>
    <property type="match status" value="1"/>
</dbReference>
<name>A0ABR3WCT2_9PEZI</name>
<evidence type="ECO:0000313" key="5">
    <source>
        <dbReference type="EMBL" id="KAL1858824.1"/>
    </source>
</evidence>
<evidence type="ECO:0000256" key="4">
    <source>
        <dbReference type="SAM" id="MobiDB-lite"/>
    </source>
</evidence>
<evidence type="ECO:0000256" key="1">
    <source>
        <dbReference type="ARBA" id="ARBA00022617"/>
    </source>
</evidence>
<dbReference type="InterPro" id="IPR036396">
    <property type="entry name" value="Cyt_P450_sf"/>
</dbReference>
<reference evidence="5 6" key="1">
    <citation type="journal article" date="2024" name="IMA Fungus">
        <title>IMA Genome - F19 : A genome assembly and annotation guide to empower mycologists, including annotated draft genome sequences of Ceratocystis pirilliformis, Diaporthe australafricana, Fusarium ophioides, Paecilomyces lecythidis, and Sporothrix stenoceras.</title>
        <authorList>
            <person name="Aylward J."/>
            <person name="Wilson A.M."/>
            <person name="Visagie C.M."/>
            <person name="Spraker J."/>
            <person name="Barnes I."/>
            <person name="Buitendag C."/>
            <person name="Ceriani C."/>
            <person name="Del Mar Angel L."/>
            <person name="du Plessis D."/>
            <person name="Fuchs T."/>
            <person name="Gasser K."/>
            <person name="Kramer D."/>
            <person name="Li W."/>
            <person name="Munsamy K."/>
            <person name="Piso A."/>
            <person name="Price J.L."/>
            <person name="Sonnekus B."/>
            <person name="Thomas C."/>
            <person name="van der Nest A."/>
            <person name="van Dijk A."/>
            <person name="van Heerden A."/>
            <person name="van Vuuren N."/>
            <person name="Yilmaz N."/>
            <person name="Duong T.A."/>
            <person name="van der Merwe N.A."/>
            <person name="Wingfield M.J."/>
            <person name="Wingfield B.D."/>
        </authorList>
    </citation>
    <scope>NUCLEOTIDE SEQUENCE [LARGE SCALE GENOMIC DNA]</scope>
    <source>
        <strain evidence="5 6">CMW 18300</strain>
    </source>
</reference>
<dbReference type="SUPFAM" id="SSF48264">
    <property type="entry name" value="Cytochrome P450"/>
    <property type="match status" value="1"/>
</dbReference>
<dbReference type="PRINTS" id="PR00385">
    <property type="entry name" value="P450"/>
</dbReference>
<keyword evidence="2" id="KW-0479">Metal-binding</keyword>
<dbReference type="Pfam" id="PF00067">
    <property type="entry name" value="p450"/>
    <property type="match status" value="1"/>
</dbReference>
<proteinExistence type="predicted"/>
<dbReference type="InterPro" id="IPR002401">
    <property type="entry name" value="Cyt_P450_E_grp-I"/>
</dbReference>
<sequence>MTSEIDIFLRNLLQYEHEPLNMAPACQRVAADIAGHLAFGQSLKTQNETANRTLINAMASVNALINIWMSWPITSIIKPLLRRLNKKNNLGFRRVLENLTKYRKALPKDAQHDFYSIAASDENADEDTLRQTELWSEASVFLPAGLSGIFFYLSRHPSAYAALAAEIRTTFTSGKLIKSGPQLSGCKYLRAVIDESLRLAPPFAGTLWREPSPSFAKPIVVDGELIPPGTIIGVSPYCIMHNELYFTDPFEFQPERWLEPERKVGEAQKSITTRATARDAFAAFALGDTGCVGKAMAYQEMSLVVAKTMWYFDFQRAPGKLGELGGGEAGRKDGRHRVNEYQLDDNQTSDKDGPNLVFKAREEHRHEL</sequence>
<gene>
    <name evidence="5" type="ORF">Daus18300_009822</name>
</gene>
<evidence type="ECO:0000313" key="6">
    <source>
        <dbReference type="Proteomes" id="UP001583177"/>
    </source>
</evidence>
<evidence type="ECO:0000256" key="3">
    <source>
        <dbReference type="ARBA" id="ARBA00023004"/>
    </source>
</evidence>
<keyword evidence="1" id="KW-0349">Heme</keyword>
<organism evidence="5 6">
    <name type="scientific">Diaporthe australafricana</name>
    <dbReference type="NCBI Taxonomy" id="127596"/>
    <lineage>
        <taxon>Eukaryota</taxon>
        <taxon>Fungi</taxon>
        <taxon>Dikarya</taxon>
        <taxon>Ascomycota</taxon>
        <taxon>Pezizomycotina</taxon>
        <taxon>Sordariomycetes</taxon>
        <taxon>Sordariomycetidae</taxon>
        <taxon>Diaporthales</taxon>
        <taxon>Diaporthaceae</taxon>
        <taxon>Diaporthe</taxon>
    </lineage>
</organism>
<dbReference type="PANTHER" id="PTHR24305:SF226">
    <property type="entry name" value="CYTOCHROME P450 MONOOXYGENASE"/>
    <property type="match status" value="1"/>
</dbReference>
<comment type="caution">
    <text evidence="5">The sequence shown here is derived from an EMBL/GenBank/DDBJ whole genome shotgun (WGS) entry which is preliminary data.</text>
</comment>
<dbReference type="Gene3D" id="1.10.630.10">
    <property type="entry name" value="Cytochrome P450"/>
    <property type="match status" value="1"/>
</dbReference>
<evidence type="ECO:0008006" key="7">
    <source>
        <dbReference type="Google" id="ProtNLM"/>
    </source>
</evidence>
<dbReference type="Proteomes" id="UP001583177">
    <property type="component" value="Unassembled WGS sequence"/>
</dbReference>
<accession>A0ABR3WCT2</accession>
<keyword evidence="6" id="KW-1185">Reference proteome</keyword>
<dbReference type="InterPro" id="IPR001128">
    <property type="entry name" value="Cyt_P450"/>
</dbReference>
<dbReference type="InterPro" id="IPR050121">
    <property type="entry name" value="Cytochrome_P450_monoxygenase"/>
</dbReference>
<feature type="region of interest" description="Disordered" evidence="4">
    <location>
        <begin position="323"/>
        <end position="368"/>
    </location>
</feature>
<feature type="compositionally biased region" description="Basic and acidic residues" evidence="4">
    <location>
        <begin position="348"/>
        <end position="368"/>
    </location>
</feature>
<dbReference type="EMBL" id="JAWRVE010000103">
    <property type="protein sequence ID" value="KAL1858824.1"/>
    <property type="molecule type" value="Genomic_DNA"/>
</dbReference>
<protein>
    <recommendedName>
        <fullName evidence="7">Benzoate 4-monooxygenase cytochrome P450</fullName>
    </recommendedName>
</protein>
<dbReference type="PRINTS" id="PR00463">
    <property type="entry name" value="EP450I"/>
</dbReference>
<keyword evidence="3" id="KW-0408">Iron</keyword>